<dbReference type="EC" id="3.1.1.17" evidence="4"/>
<accession>A0A517Z6B2</accession>
<dbReference type="PANTHER" id="PTHR47572:SF4">
    <property type="entry name" value="LACTONASE DRP35"/>
    <property type="match status" value="1"/>
</dbReference>
<dbReference type="PANTHER" id="PTHR47572">
    <property type="entry name" value="LIPOPROTEIN-RELATED"/>
    <property type="match status" value="1"/>
</dbReference>
<dbReference type="EMBL" id="CP036275">
    <property type="protein sequence ID" value="QDU37961.1"/>
    <property type="molecule type" value="Genomic_DNA"/>
</dbReference>
<evidence type="ECO:0000313" key="4">
    <source>
        <dbReference type="EMBL" id="QDU37961.1"/>
    </source>
</evidence>
<dbReference type="Proteomes" id="UP000320496">
    <property type="component" value="Chromosome"/>
</dbReference>
<dbReference type="InterPro" id="IPR011042">
    <property type="entry name" value="6-blade_b-propeller_TolB-like"/>
</dbReference>
<protein>
    <submittedName>
        <fullName evidence="4">Gluconolactonase</fullName>
        <ecNumber evidence="4">3.1.1.17</ecNumber>
    </submittedName>
</protein>
<dbReference type="GO" id="GO:0004341">
    <property type="term" value="F:gluconolactonase activity"/>
    <property type="evidence" value="ECO:0007669"/>
    <property type="project" value="UniProtKB-EC"/>
</dbReference>
<reference evidence="4 5" key="1">
    <citation type="submission" date="2019-02" db="EMBL/GenBank/DDBJ databases">
        <title>Deep-cultivation of Planctomycetes and their phenomic and genomic characterization uncovers novel biology.</title>
        <authorList>
            <person name="Wiegand S."/>
            <person name="Jogler M."/>
            <person name="Boedeker C."/>
            <person name="Pinto D."/>
            <person name="Vollmers J."/>
            <person name="Rivas-Marin E."/>
            <person name="Kohn T."/>
            <person name="Peeters S.H."/>
            <person name="Heuer A."/>
            <person name="Rast P."/>
            <person name="Oberbeckmann S."/>
            <person name="Bunk B."/>
            <person name="Jeske O."/>
            <person name="Meyerdierks A."/>
            <person name="Storesund J.E."/>
            <person name="Kallscheuer N."/>
            <person name="Luecker S."/>
            <person name="Lage O.M."/>
            <person name="Pohl T."/>
            <person name="Merkel B.J."/>
            <person name="Hornburger P."/>
            <person name="Mueller R.-W."/>
            <person name="Bruemmer F."/>
            <person name="Labrenz M."/>
            <person name="Spormann A.M."/>
            <person name="Op den Camp H."/>
            <person name="Overmann J."/>
            <person name="Amann R."/>
            <person name="Jetten M.S.M."/>
            <person name="Mascher T."/>
            <person name="Medema M.H."/>
            <person name="Devos D.P."/>
            <person name="Kaster A.-K."/>
            <person name="Ovreas L."/>
            <person name="Rohde M."/>
            <person name="Galperin M.Y."/>
            <person name="Jogler C."/>
        </authorList>
    </citation>
    <scope>NUCLEOTIDE SEQUENCE [LARGE SCALE GENOMIC DNA]</scope>
    <source>
        <strain evidence="4 5">Mal4</strain>
    </source>
</reference>
<proteinExistence type="predicted"/>
<dbReference type="Gene3D" id="2.120.10.30">
    <property type="entry name" value="TolB, C-terminal domain"/>
    <property type="match status" value="1"/>
</dbReference>
<keyword evidence="1 4" id="KW-0378">Hydrolase</keyword>
<keyword evidence="5" id="KW-1185">Reference proteome</keyword>
<dbReference type="OrthoDB" id="272794at2"/>
<evidence type="ECO:0000256" key="2">
    <source>
        <dbReference type="SAM" id="SignalP"/>
    </source>
</evidence>
<evidence type="ECO:0000313" key="5">
    <source>
        <dbReference type="Proteomes" id="UP000320496"/>
    </source>
</evidence>
<sequence precursor="true">MIWHSAHLLRTALLFAATCLLLPLNGSAAELSDLVGGELTKVVGDCRFTEGPAWHPDGYLLFSDIPNERIIKVNPDGSSSDWMKPSGGANGLMCDRGGNVYACQGGEQQVALLRAGKDGNGQLVSVLATKYDGKTLNKPNDLALDSVGGLYFTDPFYSQGEPPQPVEGVYYISKTGEVTRVVDGLPRPNGVLVSPDGAHLYVANINERQVVRYPIEEAGKLGEKEVLFTGEEELDGRGPDGMAFDENGTLYATYKKLVVLSYEGELIGRIDVPEKPANCAFGGTDNRTLFVTARTSLYSMPMKVAGMALQASGPAAGSAKPASGKTREVKAEKLTLQVPESWEQQEPSNNLRLAQFAIPPVEGDDEGAELVVFPPFGGSIPQNIQRWIGQFESEGLRTKMTKGSTEQGDYVLVDLQGTYKKPDGPPFLRRTKPAPNYRMMAVIFSAKAGGNYFLKVTGPKATVEANTDAFRTTFGGNAADETDYEL</sequence>
<gene>
    <name evidence="4" type="primary">gnl_3</name>
    <name evidence="4" type="ORF">Mal4_22800</name>
</gene>
<evidence type="ECO:0000256" key="1">
    <source>
        <dbReference type="ARBA" id="ARBA00022801"/>
    </source>
</evidence>
<feature type="chain" id="PRO_5021740605" evidence="2">
    <location>
        <begin position="29"/>
        <end position="486"/>
    </location>
</feature>
<evidence type="ECO:0000259" key="3">
    <source>
        <dbReference type="Pfam" id="PF08450"/>
    </source>
</evidence>
<feature type="signal peptide" evidence="2">
    <location>
        <begin position="1"/>
        <end position="28"/>
    </location>
</feature>
<dbReference type="KEGG" id="mri:Mal4_22800"/>
<dbReference type="InterPro" id="IPR013658">
    <property type="entry name" value="SGL"/>
</dbReference>
<dbReference type="Pfam" id="PF08450">
    <property type="entry name" value="SGL"/>
    <property type="match status" value="1"/>
</dbReference>
<keyword evidence="2" id="KW-0732">Signal</keyword>
<name>A0A517Z6B2_9PLAN</name>
<organism evidence="4 5">
    <name type="scientific">Maioricimonas rarisocia</name>
    <dbReference type="NCBI Taxonomy" id="2528026"/>
    <lineage>
        <taxon>Bacteria</taxon>
        <taxon>Pseudomonadati</taxon>
        <taxon>Planctomycetota</taxon>
        <taxon>Planctomycetia</taxon>
        <taxon>Planctomycetales</taxon>
        <taxon>Planctomycetaceae</taxon>
        <taxon>Maioricimonas</taxon>
    </lineage>
</organism>
<dbReference type="InterPro" id="IPR051262">
    <property type="entry name" value="SMP-30/CGR1_Lactonase"/>
</dbReference>
<dbReference type="AlphaFoldDB" id="A0A517Z6B2"/>
<dbReference type="RefSeq" id="WP_145369291.1">
    <property type="nucleotide sequence ID" value="NZ_CP036275.1"/>
</dbReference>
<feature type="domain" description="SMP-30/Gluconolactonase/LRE-like region" evidence="3">
    <location>
        <begin position="48"/>
        <end position="293"/>
    </location>
</feature>
<dbReference type="SUPFAM" id="SSF63829">
    <property type="entry name" value="Calcium-dependent phosphotriesterase"/>
    <property type="match status" value="1"/>
</dbReference>